<sequence>MDLFLLSVQIVSLLSLYETKAVHEPKYLSTLKYKWKTSEWGACYVQTGCGQGLKEREVWCVEQRGNRSTAASAASTTEIRLCDPALEPPRTLSCFIACHHHKEYLTWKTDDWSPCKMSENQLSVDSSGVRSRNVSCVITSGESSMISAVVDDENCLEKFPRPVTEEDCEIPLAQDCVVTEPSDWTPCCDGIQYRTLSVLIPPANGGQPCPELSEWRSCDGDDKSCNQRTPGFRLKVDKWSGCTSTKRGDDEAAGDSPVLSDPPTADNFYKHWPQVGTQHRNLICYNASGSIVNLGLCGTDQQMPSAERACIMAQDCVVGKWSSWELKTQKCASTYGQEGEVTYERKREILRLREGQGIPCPHLVETRVKKQKLPHCSEKYEWQVSPWTPCLQPFTKEEVQCGGGLQYRNITCLDLETRRPLERIQCLQKGVQHIHTVQRCEVPCPRDCIVGQWGDWGPCVPEKCPVLGEPMPSTGFRRRSRPILVTPSEDGMECPSLEEIQPCPGPECSSWRAGPWGSCQLGPGHNGCGVGKKIRSVTCVSHMQTQETLPDWQCPQEKPIREETCILPCAFDCVVSGWSQWSPCSRECSTETQIGLRQRNRTIIAPAGPRGHKCPDPDELLQVEKCNEHGCHGYSWLALPWKPCEKNCGWRPCEKLCGLGRQTRDVWCVKDSEHRVADDMCKGLRKPDEEQNCKMDCVEDLDCEFSPWSEWTECPTQQCDSGADLMIGTQRRVRVSKTSIKCGPLEEVRACNMTPKSCVTYKWNEGQWSQCQLPEGQHCGHGLRTRDIWCSEMNSTEHVELRHCLATKLHVPVSAERCHVDCQSPCQLNEWSHWSSCSQPCTGTRSRTRQLIGSSVNHPACLEMSLVETSTCPCAEYNPRPVSNWSVCLSNSTQLCGAGTRYRAVGCYDKDDNLVDPSLCGGSTGLEEEPCLIECPVDCVTSEWSPWGHCSSLCGPGMQNRTRQVLQPPLNGGRECGSLVQTKVCGESCEFFKWHASGWTECSLISANQKQGCGTGDQFRRVRCTDVRTGAEVNDAYCDWTEQPADFSACHTACPGDCVLGPWSEWSPCSKGCPANEEQRRTRTQLRAASNTGAPCPHSIQTQICQFNVTCFTYRWVVDGGVSSCIPLGGSPCGEGRKTKTAFCQRSDGRPVADSWCSSSTKPRPLETLCFIDCPVDCEFLGWSPWSKEKCTCNDTEVSRYAYIGSTRPSQTGRKCPAPEEQWKPCPAVPCYSWHASKWSACQLHGAVCGYGFTSRNVTCIREKDGAVVEPYHCTANSKTAQKPATWESCYIPCQTDCQLSQWSRWSHCHGDCSKDTTGYQTRSRAVLQPHNMSVTKSCPEPLWETRDCSLEPCFTMDWSITLDGQVVCRRSDGLIVVGGCDNKVKPTAGCELIDGRCVCTGDAGTFIQTASCADHFAEVRAWRYLPKDDDLNLWMFAMVGIGCVFFIFVASSIYLLCQSTRQSECVTRTLK</sequence>
<dbReference type="InterPro" id="IPR036383">
    <property type="entry name" value="TSP1_rpt_sf"/>
</dbReference>
<dbReference type="InterPro" id="IPR051418">
    <property type="entry name" value="Spondin/Thrombospondin_T1"/>
</dbReference>
<dbReference type="SUPFAM" id="SSF82895">
    <property type="entry name" value="TSP-1 type 1 repeat"/>
    <property type="match status" value="9"/>
</dbReference>
<keyword evidence="2" id="KW-1015">Disulfide bond</keyword>
<feature type="chain" id="PRO_5040396207" description="Spondin-like TSP1 domain-containing protein" evidence="6">
    <location>
        <begin position="22"/>
        <end position="1472"/>
    </location>
</feature>
<dbReference type="KEGG" id="btab:109030106"/>
<dbReference type="Pfam" id="PF19028">
    <property type="entry name" value="TSP1_spondin"/>
    <property type="match status" value="2"/>
</dbReference>
<reference evidence="8" key="1">
    <citation type="submission" date="2021-12" db="EMBL/GenBank/DDBJ databases">
        <authorList>
            <person name="King R."/>
        </authorList>
    </citation>
    <scope>NUCLEOTIDE SEQUENCE</scope>
</reference>
<feature type="region of interest" description="Disordered" evidence="4">
    <location>
        <begin position="245"/>
        <end position="265"/>
    </location>
</feature>
<evidence type="ECO:0000256" key="5">
    <source>
        <dbReference type="SAM" id="Phobius"/>
    </source>
</evidence>
<feature type="transmembrane region" description="Helical" evidence="5">
    <location>
        <begin position="1434"/>
        <end position="1458"/>
    </location>
</feature>
<evidence type="ECO:0000256" key="2">
    <source>
        <dbReference type="ARBA" id="ARBA00023157"/>
    </source>
</evidence>
<evidence type="ECO:0000256" key="6">
    <source>
        <dbReference type="SAM" id="SignalP"/>
    </source>
</evidence>
<dbReference type="FunFam" id="2.20.100.10:FF:000014">
    <property type="entry name" value="Thrombospondin type 1 domain containing 7A"/>
    <property type="match status" value="1"/>
</dbReference>
<dbReference type="EMBL" id="OU963865">
    <property type="protein sequence ID" value="CAH0388371.1"/>
    <property type="molecule type" value="Genomic_DNA"/>
</dbReference>
<name>A0A9P0ADC3_BEMTA</name>
<evidence type="ECO:0000259" key="7">
    <source>
        <dbReference type="Pfam" id="PF19028"/>
    </source>
</evidence>
<organism evidence="8 9">
    <name type="scientific">Bemisia tabaci</name>
    <name type="common">Sweetpotato whitefly</name>
    <name type="synonym">Aleurodes tabaci</name>
    <dbReference type="NCBI Taxonomy" id="7038"/>
    <lineage>
        <taxon>Eukaryota</taxon>
        <taxon>Metazoa</taxon>
        <taxon>Ecdysozoa</taxon>
        <taxon>Arthropoda</taxon>
        <taxon>Hexapoda</taxon>
        <taxon>Insecta</taxon>
        <taxon>Pterygota</taxon>
        <taxon>Neoptera</taxon>
        <taxon>Paraneoptera</taxon>
        <taxon>Hemiptera</taxon>
        <taxon>Sternorrhyncha</taxon>
        <taxon>Aleyrodoidea</taxon>
        <taxon>Aleyrodidae</taxon>
        <taxon>Aleyrodinae</taxon>
        <taxon>Bemisia</taxon>
    </lineage>
</organism>
<protein>
    <recommendedName>
        <fullName evidence="7">Spondin-like TSP1 domain-containing protein</fullName>
    </recommendedName>
</protein>
<dbReference type="PANTHER" id="PTHR11311">
    <property type="entry name" value="SPONDIN"/>
    <property type="match status" value="1"/>
</dbReference>
<dbReference type="InterPro" id="IPR000884">
    <property type="entry name" value="TSP1_rpt"/>
</dbReference>
<feature type="signal peptide" evidence="6">
    <location>
        <begin position="1"/>
        <end position="21"/>
    </location>
</feature>
<dbReference type="PROSITE" id="PS50092">
    <property type="entry name" value="TSP1"/>
    <property type="match status" value="12"/>
</dbReference>
<dbReference type="PANTHER" id="PTHR11311:SF30">
    <property type="entry name" value="SPONDIN-LIKE TSP1 DOMAIN-CONTAINING PROTEIN"/>
    <property type="match status" value="1"/>
</dbReference>
<dbReference type="FunFam" id="2.20.100.10:FF:000019">
    <property type="entry name" value="Thrombospondin type 1 domain containing 7A"/>
    <property type="match status" value="1"/>
</dbReference>
<feature type="domain" description="Spondin-like TSP1" evidence="7">
    <location>
        <begin position="939"/>
        <end position="987"/>
    </location>
</feature>
<dbReference type="SMART" id="SM00209">
    <property type="entry name" value="TSP1"/>
    <property type="match status" value="14"/>
</dbReference>
<dbReference type="Pfam" id="PF19030">
    <property type="entry name" value="TSP1_ADAMTS"/>
    <property type="match status" value="2"/>
</dbReference>
<keyword evidence="9" id="KW-1185">Reference proteome</keyword>
<dbReference type="Pfam" id="PF00090">
    <property type="entry name" value="TSP_1"/>
    <property type="match status" value="3"/>
</dbReference>
<evidence type="ECO:0000313" key="8">
    <source>
        <dbReference type="EMBL" id="CAH0388371.1"/>
    </source>
</evidence>
<dbReference type="Proteomes" id="UP001152759">
    <property type="component" value="Chromosome 4"/>
</dbReference>
<dbReference type="InterPro" id="IPR044004">
    <property type="entry name" value="TSP1_spondin_dom"/>
</dbReference>
<gene>
    <name evidence="8" type="ORF">BEMITA_LOCUS7287</name>
</gene>
<keyword evidence="5" id="KW-0472">Membrane</keyword>
<keyword evidence="1 6" id="KW-0732">Signal</keyword>
<evidence type="ECO:0000256" key="4">
    <source>
        <dbReference type="SAM" id="MobiDB-lite"/>
    </source>
</evidence>
<proteinExistence type="predicted"/>
<evidence type="ECO:0000256" key="3">
    <source>
        <dbReference type="ARBA" id="ARBA00023180"/>
    </source>
</evidence>
<dbReference type="Gene3D" id="2.20.100.10">
    <property type="entry name" value="Thrombospondin type-1 (TSP1) repeat"/>
    <property type="match status" value="9"/>
</dbReference>
<evidence type="ECO:0000313" key="9">
    <source>
        <dbReference type="Proteomes" id="UP001152759"/>
    </source>
</evidence>
<keyword evidence="5" id="KW-0812">Transmembrane</keyword>
<keyword evidence="5" id="KW-1133">Transmembrane helix</keyword>
<keyword evidence="3" id="KW-0325">Glycoprotein</keyword>
<evidence type="ECO:0000256" key="1">
    <source>
        <dbReference type="ARBA" id="ARBA00022729"/>
    </source>
</evidence>
<feature type="domain" description="Spondin-like TSP1" evidence="7">
    <location>
        <begin position="573"/>
        <end position="631"/>
    </location>
</feature>
<accession>A0A9P0ADC3</accession>